<organism evidence="1 2">
    <name type="scientific">Ladona fulva</name>
    <name type="common">Scarce chaser dragonfly</name>
    <name type="synonym">Libellula fulva</name>
    <dbReference type="NCBI Taxonomy" id="123851"/>
    <lineage>
        <taxon>Eukaryota</taxon>
        <taxon>Metazoa</taxon>
        <taxon>Ecdysozoa</taxon>
        <taxon>Arthropoda</taxon>
        <taxon>Hexapoda</taxon>
        <taxon>Insecta</taxon>
        <taxon>Pterygota</taxon>
        <taxon>Palaeoptera</taxon>
        <taxon>Odonata</taxon>
        <taxon>Epiprocta</taxon>
        <taxon>Anisoptera</taxon>
        <taxon>Libelluloidea</taxon>
        <taxon>Libellulidae</taxon>
        <taxon>Ladona</taxon>
    </lineage>
</organism>
<dbReference type="Gene3D" id="1.10.238.10">
    <property type="entry name" value="EF-hand"/>
    <property type="match status" value="1"/>
</dbReference>
<evidence type="ECO:0000313" key="2">
    <source>
        <dbReference type="Proteomes" id="UP000792457"/>
    </source>
</evidence>
<evidence type="ECO:0000313" key="1">
    <source>
        <dbReference type="EMBL" id="KAG8231102.1"/>
    </source>
</evidence>
<dbReference type="InterPro" id="IPR011992">
    <property type="entry name" value="EF-hand-dom_pair"/>
</dbReference>
<name>A0A8K0KB37_LADFU</name>
<sequence length="59" mass="6789">MAQFASPMPCREFLWNIFQRVDRSGCISAYELQQTLSNGTWTPFNPETARLMIASSYKP</sequence>
<dbReference type="SUPFAM" id="SSF47473">
    <property type="entry name" value="EF-hand"/>
    <property type="match status" value="1"/>
</dbReference>
<proteinExistence type="predicted"/>
<protein>
    <submittedName>
        <fullName evidence="1">Uncharacterized protein</fullName>
    </submittedName>
</protein>
<accession>A0A8K0KB37</accession>
<comment type="caution">
    <text evidence="1">The sequence shown here is derived from an EMBL/GenBank/DDBJ whole genome shotgun (WGS) entry which is preliminary data.</text>
</comment>
<reference evidence="1" key="2">
    <citation type="submission" date="2017-10" db="EMBL/GenBank/DDBJ databases">
        <title>Ladona fulva Genome sequencing and assembly.</title>
        <authorList>
            <person name="Murali S."/>
            <person name="Richards S."/>
            <person name="Bandaranaike D."/>
            <person name="Bellair M."/>
            <person name="Blankenburg K."/>
            <person name="Chao H."/>
            <person name="Dinh H."/>
            <person name="Doddapaneni H."/>
            <person name="Dugan-Rocha S."/>
            <person name="Elkadiri S."/>
            <person name="Gnanaolivu R."/>
            <person name="Hernandez B."/>
            <person name="Skinner E."/>
            <person name="Javaid M."/>
            <person name="Lee S."/>
            <person name="Li M."/>
            <person name="Ming W."/>
            <person name="Munidasa M."/>
            <person name="Muniz J."/>
            <person name="Nguyen L."/>
            <person name="Hughes D."/>
            <person name="Osuji N."/>
            <person name="Pu L.-L."/>
            <person name="Puazo M."/>
            <person name="Qu C."/>
            <person name="Quiroz J."/>
            <person name="Raj R."/>
            <person name="Weissenberger G."/>
            <person name="Xin Y."/>
            <person name="Zou X."/>
            <person name="Han Y."/>
            <person name="Worley K."/>
            <person name="Muzny D."/>
            <person name="Gibbs R."/>
        </authorList>
    </citation>
    <scope>NUCLEOTIDE SEQUENCE</scope>
    <source>
        <strain evidence="1">Sampled in the wild</strain>
    </source>
</reference>
<dbReference type="AlphaFoldDB" id="A0A8K0KB37"/>
<keyword evidence="2" id="KW-1185">Reference proteome</keyword>
<gene>
    <name evidence="1" type="ORF">J437_LFUL010100</name>
</gene>
<reference evidence="1" key="1">
    <citation type="submission" date="2013-04" db="EMBL/GenBank/DDBJ databases">
        <authorList>
            <person name="Qu J."/>
            <person name="Murali S.C."/>
            <person name="Bandaranaike D."/>
            <person name="Bellair M."/>
            <person name="Blankenburg K."/>
            <person name="Chao H."/>
            <person name="Dinh H."/>
            <person name="Doddapaneni H."/>
            <person name="Downs B."/>
            <person name="Dugan-Rocha S."/>
            <person name="Elkadiri S."/>
            <person name="Gnanaolivu R.D."/>
            <person name="Hernandez B."/>
            <person name="Javaid M."/>
            <person name="Jayaseelan J.C."/>
            <person name="Lee S."/>
            <person name="Li M."/>
            <person name="Ming W."/>
            <person name="Munidasa M."/>
            <person name="Muniz J."/>
            <person name="Nguyen L."/>
            <person name="Ongeri F."/>
            <person name="Osuji N."/>
            <person name="Pu L.-L."/>
            <person name="Puazo M."/>
            <person name="Qu C."/>
            <person name="Quiroz J."/>
            <person name="Raj R."/>
            <person name="Weissenberger G."/>
            <person name="Xin Y."/>
            <person name="Zou X."/>
            <person name="Han Y."/>
            <person name="Richards S."/>
            <person name="Worley K."/>
            <person name="Muzny D."/>
            <person name="Gibbs R."/>
        </authorList>
    </citation>
    <scope>NUCLEOTIDE SEQUENCE</scope>
    <source>
        <strain evidence="1">Sampled in the wild</strain>
    </source>
</reference>
<dbReference type="EMBL" id="KZ308532">
    <property type="protein sequence ID" value="KAG8231102.1"/>
    <property type="molecule type" value="Genomic_DNA"/>
</dbReference>
<dbReference type="Proteomes" id="UP000792457">
    <property type="component" value="Unassembled WGS sequence"/>
</dbReference>
<dbReference type="OrthoDB" id="186625at2759"/>